<evidence type="ECO:0000256" key="12">
    <source>
        <dbReference type="PROSITE-ProRule" id="PRU00560"/>
    </source>
</evidence>
<evidence type="ECO:0000313" key="15">
    <source>
        <dbReference type="EMBL" id="KZK74367.1"/>
    </source>
</evidence>
<feature type="domain" description="UvrD-like helicase C-terminal" evidence="14">
    <location>
        <begin position="288"/>
        <end position="552"/>
    </location>
</feature>
<evidence type="ECO:0000256" key="3">
    <source>
        <dbReference type="ARBA" id="ARBA00022801"/>
    </source>
</evidence>
<dbReference type="Gene3D" id="1.10.10.160">
    <property type="match status" value="1"/>
</dbReference>
<dbReference type="EMBL" id="LVWG01000028">
    <property type="protein sequence ID" value="KZK74367.1"/>
    <property type="molecule type" value="Genomic_DNA"/>
</dbReference>
<evidence type="ECO:0000256" key="1">
    <source>
        <dbReference type="ARBA" id="ARBA00009922"/>
    </source>
</evidence>
<evidence type="ECO:0000313" key="16">
    <source>
        <dbReference type="Proteomes" id="UP000076481"/>
    </source>
</evidence>
<dbReference type="Gene3D" id="3.40.50.300">
    <property type="entry name" value="P-loop containing nucleotide triphosphate hydrolases"/>
    <property type="match status" value="2"/>
</dbReference>
<dbReference type="PANTHER" id="PTHR11070">
    <property type="entry name" value="UVRD / RECB / PCRA DNA HELICASE FAMILY MEMBER"/>
    <property type="match status" value="1"/>
</dbReference>
<evidence type="ECO:0000256" key="6">
    <source>
        <dbReference type="ARBA" id="ARBA00023125"/>
    </source>
</evidence>
<dbReference type="PROSITE" id="PS51217">
    <property type="entry name" value="UVRD_HELICASE_CTER"/>
    <property type="match status" value="1"/>
</dbReference>
<keyword evidence="7" id="KW-0413">Isomerase</keyword>
<evidence type="ECO:0000256" key="2">
    <source>
        <dbReference type="ARBA" id="ARBA00022741"/>
    </source>
</evidence>
<dbReference type="GO" id="GO:0000725">
    <property type="term" value="P:recombinational repair"/>
    <property type="evidence" value="ECO:0007669"/>
    <property type="project" value="TreeGrafter"/>
</dbReference>
<evidence type="ECO:0000259" key="13">
    <source>
        <dbReference type="PROSITE" id="PS51198"/>
    </source>
</evidence>
<organism evidence="15 16">
    <name type="scientific">Pelodictyon luteolum</name>
    <dbReference type="NCBI Taxonomy" id="1100"/>
    <lineage>
        <taxon>Bacteria</taxon>
        <taxon>Pseudomonadati</taxon>
        <taxon>Chlorobiota</taxon>
        <taxon>Chlorobiia</taxon>
        <taxon>Chlorobiales</taxon>
        <taxon>Chlorobiaceae</taxon>
        <taxon>Chlorobium/Pelodictyon group</taxon>
        <taxon>Pelodictyon</taxon>
    </lineage>
</organism>
<evidence type="ECO:0000256" key="7">
    <source>
        <dbReference type="ARBA" id="ARBA00023235"/>
    </source>
</evidence>
<dbReference type="PANTHER" id="PTHR11070:SF2">
    <property type="entry name" value="ATP-DEPENDENT DNA HELICASE SRS2"/>
    <property type="match status" value="1"/>
</dbReference>
<evidence type="ECO:0000256" key="5">
    <source>
        <dbReference type="ARBA" id="ARBA00022840"/>
    </source>
</evidence>
<comment type="catalytic activity">
    <reaction evidence="8">
        <text>Couples ATP hydrolysis with the unwinding of duplex DNA by translocating in the 3'-5' direction.</text>
        <dbReference type="EC" id="5.6.2.4"/>
    </reaction>
</comment>
<comment type="similarity">
    <text evidence="1">Belongs to the helicase family. UvrD subfamily.</text>
</comment>
<feature type="domain" description="UvrD-like helicase ATP-binding" evidence="13">
    <location>
        <begin position="6"/>
        <end position="287"/>
    </location>
</feature>
<protein>
    <recommendedName>
        <fullName evidence="9">DNA 3'-5' helicase</fullName>
        <ecNumber evidence="9">5.6.2.4</ecNumber>
    </recommendedName>
    <alternativeName>
        <fullName evidence="10">DNA 3'-5' helicase II</fullName>
    </alternativeName>
</protein>
<dbReference type="InterPro" id="IPR000212">
    <property type="entry name" value="DNA_helicase_UvrD/REP"/>
</dbReference>
<dbReference type="InterPro" id="IPR014017">
    <property type="entry name" value="DNA_helicase_UvrD-like_C"/>
</dbReference>
<gene>
    <name evidence="15" type="ORF">A3K90_02885</name>
</gene>
<feature type="binding site" evidence="12">
    <location>
        <begin position="27"/>
        <end position="34"/>
    </location>
    <ligand>
        <name>ATP</name>
        <dbReference type="ChEBI" id="CHEBI:30616"/>
    </ligand>
</feature>
<reference evidence="15 16" key="1">
    <citation type="submission" date="2016-03" db="EMBL/GenBank/DDBJ databases">
        <title>Speciation and ecological success in dimly lit waters: horizontal gene transfer in a green sulfur bacteria bloom unveiled by metagenomic assembly.</title>
        <authorList>
            <person name="Llorens-Mares T."/>
            <person name="Liu Z."/>
            <person name="Allen L.Z."/>
            <person name="Rusch D.B."/>
            <person name="Craig M.T."/>
            <person name="Dupont C.L."/>
            <person name="Bryant D.A."/>
            <person name="Casamayor E.O."/>
        </authorList>
    </citation>
    <scope>NUCLEOTIDE SEQUENCE [LARGE SCALE GENOMIC DNA]</scope>
    <source>
        <strain evidence="15">CIII</strain>
    </source>
</reference>
<dbReference type="PROSITE" id="PS51198">
    <property type="entry name" value="UVRD_HELICASE_ATP_BIND"/>
    <property type="match status" value="1"/>
</dbReference>
<dbReference type="InterPro" id="IPR014016">
    <property type="entry name" value="UvrD-like_ATP-bd"/>
</dbReference>
<evidence type="ECO:0000256" key="10">
    <source>
        <dbReference type="ARBA" id="ARBA00034923"/>
    </source>
</evidence>
<sequence length="626" mass="70703">MTITIDMLNANQRQAADWNEGPLLVLAGPGSGKTAVLTLRIANLITNSPNESFRILGLTFTVKAANEMQNRIRELTGEESRRIKLCTFHSFCTDLLRQHGSHLGLKPNFSVITDDKDRLALLGEMRDSGELEIDDPEDSLKKIDTMFTHGITADELPEHFDAGQEDMCRALQDVFKGYMARLVKENQLDFGSMLHYTRELLASKPRIARQVRTVYRYVCVDEFQDTNLAQYRVLRLVAPDSSSNLFVVADDDQIIFQWNGADPKRLEELKRDYDPQIIQLPENYRCPAEVVEIANRLIAHNPGRASSKLDGVSQNQVEGSVKLESFADFDDEIARLISEIEPIPKNHRETCLVIARSNKLLVQIQAAMHEEGLNAEIVSRHQDFASPLVQLMYFALKVANAPDSRSLLNKLCSAATLVNDITVSAEDVSAKAKVEDITPLRAFFAFAATSETLKPFAASGQELLCDSLDYPRFVEACFGLFDELNVTDCEEEVYPDYVDDKKNWLRIAHDIRRSHGKTVSLHIFLQEMDLSPKAKALSRDCVRLQTVHTAKGVEFDNVFVIGLAEEQFPTYFAIKKGEIAIREERRNCFVAITRSSQNLYLSYAQSYFGWSKRPSRFLNEMGLLDG</sequence>
<dbReference type="GO" id="GO:0005524">
    <property type="term" value="F:ATP binding"/>
    <property type="evidence" value="ECO:0007669"/>
    <property type="project" value="UniProtKB-UniRule"/>
</dbReference>
<dbReference type="AlphaFoldDB" id="A0A165LSB7"/>
<name>A0A165LSB7_PELLU</name>
<dbReference type="InterPro" id="IPR027417">
    <property type="entry name" value="P-loop_NTPase"/>
</dbReference>
<dbReference type="CDD" id="cd17932">
    <property type="entry name" value="DEXQc_UvrD"/>
    <property type="match status" value="1"/>
</dbReference>
<keyword evidence="5 12" id="KW-0067">ATP-binding</keyword>
<dbReference type="SUPFAM" id="SSF52540">
    <property type="entry name" value="P-loop containing nucleoside triphosphate hydrolases"/>
    <property type="match status" value="1"/>
</dbReference>
<dbReference type="Pfam" id="PF00580">
    <property type="entry name" value="UvrD-helicase"/>
    <property type="match status" value="1"/>
</dbReference>
<evidence type="ECO:0000256" key="8">
    <source>
        <dbReference type="ARBA" id="ARBA00034617"/>
    </source>
</evidence>
<dbReference type="EC" id="5.6.2.4" evidence="9"/>
<dbReference type="RefSeq" id="WP_303681509.1">
    <property type="nucleotide sequence ID" value="NZ_LVWG01000028.1"/>
</dbReference>
<keyword evidence="3 12" id="KW-0378">Hydrolase</keyword>
<accession>A0A165LSB7</accession>
<dbReference type="GO" id="GO:0043138">
    <property type="term" value="F:3'-5' DNA helicase activity"/>
    <property type="evidence" value="ECO:0007669"/>
    <property type="project" value="UniProtKB-EC"/>
</dbReference>
<keyword evidence="4 12" id="KW-0347">Helicase</keyword>
<keyword evidence="2 12" id="KW-0547">Nucleotide-binding</keyword>
<dbReference type="Pfam" id="PF13361">
    <property type="entry name" value="UvrD_C"/>
    <property type="match status" value="2"/>
</dbReference>
<comment type="catalytic activity">
    <reaction evidence="11">
        <text>ATP + H2O = ADP + phosphate + H(+)</text>
        <dbReference type="Rhea" id="RHEA:13065"/>
        <dbReference type="ChEBI" id="CHEBI:15377"/>
        <dbReference type="ChEBI" id="CHEBI:15378"/>
        <dbReference type="ChEBI" id="CHEBI:30616"/>
        <dbReference type="ChEBI" id="CHEBI:43474"/>
        <dbReference type="ChEBI" id="CHEBI:456216"/>
        <dbReference type="EC" id="5.6.2.4"/>
    </reaction>
</comment>
<evidence type="ECO:0000256" key="9">
    <source>
        <dbReference type="ARBA" id="ARBA00034808"/>
    </source>
</evidence>
<dbReference type="Proteomes" id="UP000076481">
    <property type="component" value="Unassembled WGS sequence"/>
</dbReference>
<dbReference type="GO" id="GO:0003677">
    <property type="term" value="F:DNA binding"/>
    <property type="evidence" value="ECO:0007669"/>
    <property type="project" value="UniProtKB-KW"/>
</dbReference>
<evidence type="ECO:0000256" key="11">
    <source>
        <dbReference type="ARBA" id="ARBA00048988"/>
    </source>
</evidence>
<evidence type="ECO:0000259" key="14">
    <source>
        <dbReference type="PROSITE" id="PS51217"/>
    </source>
</evidence>
<evidence type="ECO:0000256" key="4">
    <source>
        <dbReference type="ARBA" id="ARBA00022806"/>
    </source>
</evidence>
<dbReference type="GO" id="GO:0016887">
    <property type="term" value="F:ATP hydrolysis activity"/>
    <property type="evidence" value="ECO:0007669"/>
    <property type="project" value="RHEA"/>
</dbReference>
<keyword evidence="6" id="KW-0238">DNA-binding</keyword>
<dbReference type="Gene3D" id="1.10.486.10">
    <property type="entry name" value="PCRA, domain 4"/>
    <property type="match status" value="1"/>
</dbReference>
<dbReference type="InterPro" id="IPR013986">
    <property type="entry name" value="DExx_box_DNA_helicase_dom_sf"/>
</dbReference>
<proteinExistence type="inferred from homology"/>
<comment type="caution">
    <text evidence="15">The sequence shown here is derived from an EMBL/GenBank/DDBJ whole genome shotgun (WGS) entry which is preliminary data.</text>
</comment>